<feature type="transmembrane region" description="Helical" evidence="1">
    <location>
        <begin position="21"/>
        <end position="43"/>
    </location>
</feature>
<proteinExistence type="predicted"/>
<dbReference type="InterPro" id="IPR007484">
    <property type="entry name" value="Peptidase_M28"/>
</dbReference>
<dbReference type="GO" id="GO:0008235">
    <property type="term" value="F:metalloexopeptidase activity"/>
    <property type="evidence" value="ECO:0007669"/>
    <property type="project" value="InterPro"/>
</dbReference>
<keyword evidence="1" id="KW-0812">Transmembrane</keyword>
<dbReference type="Proteomes" id="UP000290932">
    <property type="component" value="Unassembled WGS sequence"/>
</dbReference>
<protein>
    <submittedName>
        <fullName evidence="3">Peptidase M28</fullName>
    </submittedName>
</protein>
<dbReference type="Gene3D" id="3.40.630.10">
    <property type="entry name" value="Zn peptidases"/>
    <property type="match status" value="1"/>
</dbReference>
<accession>A0A498GXX0</accession>
<dbReference type="AlphaFoldDB" id="A0A498GXX0"/>
<sequence length="342" mass="36853">MVDRKNPDYDLKKRSAHVPGRTWLSLLSGLIVVCSISSLIIAASCNPILQEPDPEAIFAESGIEFDPDIAGMLEAVKESELETTVADLQSFETRVVGTDGNQEAAAYLYDRLSDIPGLDVSYQGGDLRNVVATLPGTDPASDSVVVVGAHYDSTSSDPGDAPGATDNGAGVAIVLELARIMSQYRFDETVVFAFWNAEETDRGGSRAYADRAAEENVSIPLYLNFDSAGYDPEGRFILDIMHDERGAPVADRMILHNALYGINLTLTENVYTCTSDHLPFRDRGYVAVMTHQDGHGPAHTPEDTADQVSLPYAKRNAQLGLSVLAEVAGVQDNVTAASGERR</sequence>
<keyword evidence="4" id="KW-1185">Reference proteome</keyword>
<dbReference type="OrthoDB" id="106901at2157"/>
<feature type="domain" description="Peptidase M28" evidence="2">
    <location>
        <begin position="129"/>
        <end position="319"/>
    </location>
</feature>
<reference evidence="3 4" key="1">
    <citation type="journal article" date="2015" name="Int. J. Syst. Evol. Microbiol.">
        <title>Methanoculleus taiwanensis sp. nov., a methanogen isolated from deep marine sediment at the deformation front area near Taiwan.</title>
        <authorList>
            <person name="Weng C.Y."/>
            <person name="Chen S.C."/>
            <person name="Lai M.C."/>
            <person name="Wu S.Y."/>
            <person name="Lin S."/>
            <person name="Yang T.F."/>
            <person name="Chen P.C."/>
        </authorList>
    </citation>
    <scope>NUCLEOTIDE SEQUENCE [LARGE SCALE GENOMIC DNA]</scope>
    <source>
        <strain evidence="3 4">CYW4</strain>
    </source>
</reference>
<dbReference type="PANTHER" id="PTHR12147:SF26">
    <property type="entry name" value="PEPTIDASE M28 DOMAIN-CONTAINING PROTEIN"/>
    <property type="match status" value="1"/>
</dbReference>
<dbReference type="EMBL" id="LHQS01000002">
    <property type="protein sequence ID" value="RXE55589.1"/>
    <property type="molecule type" value="Genomic_DNA"/>
</dbReference>
<keyword evidence="1" id="KW-0472">Membrane</keyword>
<evidence type="ECO:0000313" key="4">
    <source>
        <dbReference type="Proteomes" id="UP000290932"/>
    </source>
</evidence>
<dbReference type="SUPFAM" id="SSF53187">
    <property type="entry name" value="Zn-dependent exopeptidases"/>
    <property type="match status" value="1"/>
</dbReference>
<dbReference type="GO" id="GO:0006508">
    <property type="term" value="P:proteolysis"/>
    <property type="evidence" value="ECO:0007669"/>
    <property type="project" value="InterPro"/>
</dbReference>
<evidence type="ECO:0000313" key="3">
    <source>
        <dbReference type="EMBL" id="RXE55589.1"/>
    </source>
</evidence>
<name>A0A498GXX0_9EURY</name>
<dbReference type="Pfam" id="PF04389">
    <property type="entry name" value="Peptidase_M28"/>
    <property type="match status" value="1"/>
</dbReference>
<comment type="caution">
    <text evidence="3">The sequence shown here is derived from an EMBL/GenBank/DDBJ whole genome shotgun (WGS) entry which is preliminary data.</text>
</comment>
<evidence type="ECO:0000259" key="2">
    <source>
        <dbReference type="Pfam" id="PF04389"/>
    </source>
</evidence>
<gene>
    <name evidence="3" type="ORF">ABH15_04805</name>
</gene>
<dbReference type="RefSeq" id="WP_128693259.1">
    <property type="nucleotide sequence ID" value="NZ_LHQS01000002.1"/>
</dbReference>
<keyword evidence="1" id="KW-1133">Transmembrane helix</keyword>
<dbReference type="InterPro" id="IPR045175">
    <property type="entry name" value="M28_fam"/>
</dbReference>
<organism evidence="3 4">
    <name type="scientific">Methanoculleus taiwanensis</name>
    <dbReference type="NCBI Taxonomy" id="1550565"/>
    <lineage>
        <taxon>Archaea</taxon>
        <taxon>Methanobacteriati</taxon>
        <taxon>Methanobacteriota</taxon>
        <taxon>Stenosarchaea group</taxon>
        <taxon>Methanomicrobia</taxon>
        <taxon>Methanomicrobiales</taxon>
        <taxon>Methanomicrobiaceae</taxon>
        <taxon>Methanoculleus</taxon>
    </lineage>
</organism>
<evidence type="ECO:0000256" key="1">
    <source>
        <dbReference type="SAM" id="Phobius"/>
    </source>
</evidence>
<dbReference type="PANTHER" id="PTHR12147">
    <property type="entry name" value="METALLOPEPTIDASE M28 FAMILY MEMBER"/>
    <property type="match status" value="1"/>
</dbReference>